<comment type="similarity">
    <text evidence="2 8">Belongs to the binding-protein-dependent transport system permease family.</text>
</comment>
<feature type="transmembrane region" description="Helical" evidence="8">
    <location>
        <begin position="280"/>
        <end position="300"/>
    </location>
</feature>
<comment type="subcellular location">
    <subcellularLocation>
        <location evidence="1 8">Cell membrane</location>
        <topology evidence="1 8">Multi-pass membrane protein</topology>
    </subcellularLocation>
</comment>
<dbReference type="GO" id="GO:0055085">
    <property type="term" value="P:transmembrane transport"/>
    <property type="evidence" value="ECO:0007669"/>
    <property type="project" value="InterPro"/>
</dbReference>
<dbReference type="PANTHER" id="PTHR43227:SF8">
    <property type="entry name" value="DIACETYLCHITOBIOSE UPTAKE SYSTEM PERMEASE PROTEIN DASB"/>
    <property type="match status" value="1"/>
</dbReference>
<name>A0A2V3U9B1_9HYPH</name>
<dbReference type="Gene3D" id="1.10.3720.10">
    <property type="entry name" value="MetI-like"/>
    <property type="match status" value="1"/>
</dbReference>
<evidence type="ECO:0000256" key="8">
    <source>
        <dbReference type="RuleBase" id="RU363032"/>
    </source>
</evidence>
<dbReference type="InterPro" id="IPR035906">
    <property type="entry name" value="MetI-like_sf"/>
</dbReference>
<dbReference type="AlphaFoldDB" id="A0A2V3U9B1"/>
<evidence type="ECO:0000256" key="4">
    <source>
        <dbReference type="ARBA" id="ARBA00022475"/>
    </source>
</evidence>
<gene>
    <name evidence="10" type="ORF">C7450_111126</name>
</gene>
<feature type="transmembrane region" description="Helical" evidence="8">
    <location>
        <begin position="217"/>
        <end position="241"/>
    </location>
</feature>
<evidence type="ECO:0000256" key="1">
    <source>
        <dbReference type="ARBA" id="ARBA00004651"/>
    </source>
</evidence>
<evidence type="ECO:0000259" key="9">
    <source>
        <dbReference type="PROSITE" id="PS50928"/>
    </source>
</evidence>
<proteinExistence type="inferred from homology"/>
<evidence type="ECO:0000313" key="10">
    <source>
        <dbReference type="EMBL" id="PXW54595.1"/>
    </source>
</evidence>
<evidence type="ECO:0000256" key="7">
    <source>
        <dbReference type="ARBA" id="ARBA00023136"/>
    </source>
</evidence>
<organism evidence="10 11">
    <name type="scientific">Chelatococcus asaccharovorans</name>
    <dbReference type="NCBI Taxonomy" id="28210"/>
    <lineage>
        <taxon>Bacteria</taxon>
        <taxon>Pseudomonadati</taxon>
        <taxon>Pseudomonadota</taxon>
        <taxon>Alphaproteobacteria</taxon>
        <taxon>Hyphomicrobiales</taxon>
        <taxon>Chelatococcaceae</taxon>
        <taxon>Chelatococcus</taxon>
    </lineage>
</organism>
<evidence type="ECO:0000256" key="3">
    <source>
        <dbReference type="ARBA" id="ARBA00022448"/>
    </source>
</evidence>
<accession>A0A2V3U9B1</accession>
<evidence type="ECO:0000256" key="6">
    <source>
        <dbReference type="ARBA" id="ARBA00022989"/>
    </source>
</evidence>
<feature type="transmembrane region" description="Helical" evidence="8">
    <location>
        <begin position="88"/>
        <end position="109"/>
    </location>
</feature>
<feature type="domain" description="ABC transmembrane type-1" evidence="9">
    <location>
        <begin position="84"/>
        <end position="299"/>
    </location>
</feature>
<dbReference type="Pfam" id="PF00528">
    <property type="entry name" value="BPD_transp_1"/>
    <property type="match status" value="1"/>
</dbReference>
<feature type="transmembrane region" description="Helical" evidence="8">
    <location>
        <begin position="118"/>
        <end position="141"/>
    </location>
</feature>
<evidence type="ECO:0000313" key="11">
    <source>
        <dbReference type="Proteomes" id="UP000248021"/>
    </source>
</evidence>
<feature type="transmembrane region" description="Helical" evidence="8">
    <location>
        <begin position="170"/>
        <end position="196"/>
    </location>
</feature>
<dbReference type="PROSITE" id="PS50928">
    <property type="entry name" value="ABC_TM1"/>
    <property type="match status" value="1"/>
</dbReference>
<dbReference type="SUPFAM" id="SSF161098">
    <property type="entry name" value="MetI-like"/>
    <property type="match status" value="1"/>
</dbReference>
<keyword evidence="10" id="KW-0762">Sugar transport</keyword>
<dbReference type="RefSeq" id="WP_110377061.1">
    <property type="nucleotide sequence ID" value="NZ_JAHBRY010000001.1"/>
</dbReference>
<keyword evidence="11" id="KW-1185">Reference proteome</keyword>
<evidence type="ECO:0000256" key="5">
    <source>
        <dbReference type="ARBA" id="ARBA00022692"/>
    </source>
</evidence>
<protein>
    <submittedName>
        <fullName evidence="10">Multiple sugar transport system permease protein</fullName>
    </submittedName>
</protein>
<keyword evidence="4" id="KW-1003">Cell membrane</keyword>
<dbReference type="InterPro" id="IPR000515">
    <property type="entry name" value="MetI-like"/>
</dbReference>
<dbReference type="GO" id="GO:0005886">
    <property type="term" value="C:plasma membrane"/>
    <property type="evidence" value="ECO:0007669"/>
    <property type="project" value="UniProtKB-SubCell"/>
</dbReference>
<dbReference type="CDD" id="cd06261">
    <property type="entry name" value="TM_PBP2"/>
    <property type="match status" value="1"/>
</dbReference>
<dbReference type="InterPro" id="IPR050809">
    <property type="entry name" value="UgpAE/MalFG_permease"/>
</dbReference>
<dbReference type="EMBL" id="QJJK01000011">
    <property type="protein sequence ID" value="PXW54595.1"/>
    <property type="molecule type" value="Genomic_DNA"/>
</dbReference>
<keyword evidence="3 8" id="KW-0813">Transport</keyword>
<feature type="transmembrane region" description="Helical" evidence="8">
    <location>
        <begin position="30"/>
        <end position="51"/>
    </location>
</feature>
<keyword evidence="6 8" id="KW-1133">Transmembrane helix</keyword>
<keyword evidence="7 8" id="KW-0472">Membrane</keyword>
<feature type="transmembrane region" description="Helical" evidence="8">
    <location>
        <begin position="247"/>
        <end position="268"/>
    </location>
</feature>
<evidence type="ECO:0000256" key="2">
    <source>
        <dbReference type="ARBA" id="ARBA00009306"/>
    </source>
</evidence>
<keyword evidence="5 8" id="KW-0812">Transmembrane</keyword>
<dbReference type="OrthoDB" id="7939379at2"/>
<dbReference type="Proteomes" id="UP000248021">
    <property type="component" value="Unassembled WGS sequence"/>
</dbReference>
<sequence>MVSVPASGTTPFTRSIEDAARAGRRVGTTLVGPAVLVVIAVNILPAFFGFYSSLRKIFFFGDEGFAGLDNFRSLFADPLTWEAIGRSLIFTFGALALAVPLALLAALAVRELGARGRILLTILLVPWAMSPIVVALLWKWILLPSPGGLFASILATFGMPPANLLSNPTWAMPTVIAVAVWRTFAFAAIILTAGLGQIPKDLYKAAAVDGLTAMERFSRITVPLLAPSILIVLSMLTISYFNEVQVIIGLTSGGPIHSTTTLAYQLYLTGFVELDQGRGNAIAVVMFLINLVLIVGYVQLLGNKKGGEG</sequence>
<dbReference type="PANTHER" id="PTHR43227">
    <property type="entry name" value="BLL4140 PROTEIN"/>
    <property type="match status" value="1"/>
</dbReference>
<reference evidence="10 11" key="1">
    <citation type="submission" date="2018-05" db="EMBL/GenBank/DDBJ databases">
        <title>Genomic Encyclopedia of Type Strains, Phase IV (KMG-IV): sequencing the most valuable type-strain genomes for metagenomic binning, comparative biology and taxonomic classification.</title>
        <authorList>
            <person name="Goeker M."/>
        </authorList>
    </citation>
    <scope>NUCLEOTIDE SEQUENCE [LARGE SCALE GENOMIC DNA]</scope>
    <source>
        <strain evidence="10 11">DSM 6462</strain>
    </source>
</reference>
<comment type="caution">
    <text evidence="10">The sequence shown here is derived from an EMBL/GenBank/DDBJ whole genome shotgun (WGS) entry which is preliminary data.</text>
</comment>